<feature type="region of interest" description="Disordered" evidence="1">
    <location>
        <begin position="309"/>
        <end position="328"/>
    </location>
</feature>
<sequence>MAELCLMACHGYPPGLVFHPEQGMCRVSKDCQPLLGSPGPRQESTRLGLNLRPLQREETWKPLSGLLESDQFVKIDQTVSRHVLLDAQVAYSKFSYSHGANRHLQVQIWTTASSFMTVKEECNPDKDAGCISKKDTLPGSVLFSLAIAEQCTRHEKILQFLMSRSSEIEKGELDLSVLSDLMGIQASSTGMQEQPVDPGFCSCYQDTEAQPALIYPSSELHAQKPFVDFVGDLARSSKLIVHPDGRVSFMGTGTEMKDLLSVVAEFYLSKNSTKHGKQSLLVPHFTRLERADTKGSSLKVETVVAPLKSPEKTKLKPSPKKKNGRKGCRERDLYEKNYFHACESLLSIMMNKRQQRKTAFLSLKKSGPELPELLTQFSAGIAGTGLAVLFSVICKVACGRVPFCASKFLSTGFGFGLVWLSWAVNKLRDTVVHISKNSGKLGLKEEEMMKRVDRTVNEIFFRAATVMTVAVLRLA</sequence>
<proteinExistence type="predicted"/>
<gene>
    <name evidence="2" type="ORF">CK203_071629</name>
</gene>
<protein>
    <submittedName>
        <fullName evidence="2">Uncharacterized protein</fullName>
    </submittedName>
</protein>
<evidence type="ECO:0000313" key="3">
    <source>
        <dbReference type="Proteomes" id="UP000288805"/>
    </source>
</evidence>
<dbReference type="EMBL" id="QGNW01001124">
    <property type="protein sequence ID" value="RVW54944.1"/>
    <property type="molecule type" value="Genomic_DNA"/>
</dbReference>
<organism evidence="2 3">
    <name type="scientific">Vitis vinifera</name>
    <name type="common">Grape</name>
    <dbReference type="NCBI Taxonomy" id="29760"/>
    <lineage>
        <taxon>Eukaryota</taxon>
        <taxon>Viridiplantae</taxon>
        <taxon>Streptophyta</taxon>
        <taxon>Embryophyta</taxon>
        <taxon>Tracheophyta</taxon>
        <taxon>Spermatophyta</taxon>
        <taxon>Magnoliopsida</taxon>
        <taxon>eudicotyledons</taxon>
        <taxon>Gunneridae</taxon>
        <taxon>Pentapetalae</taxon>
        <taxon>rosids</taxon>
        <taxon>Vitales</taxon>
        <taxon>Vitaceae</taxon>
        <taxon>Viteae</taxon>
        <taxon>Vitis</taxon>
    </lineage>
</organism>
<evidence type="ECO:0000313" key="2">
    <source>
        <dbReference type="EMBL" id="RVW54944.1"/>
    </source>
</evidence>
<dbReference type="PANTHER" id="PTHR35095:SF1">
    <property type="entry name" value="OS05G0143300 PROTEIN"/>
    <property type="match status" value="1"/>
</dbReference>
<dbReference type="PANTHER" id="PTHR35095">
    <property type="entry name" value="OS05G0143300 PROTEIN"/>
    <property type="match status" value="1"/>
</dbReference>
<accession>A0A438F4L5</accession>
<dbReference type="Proteomes" id="UP000288805">
    <property type="component" value="Unassembled WGS sequence"/>
</dbReference>
<evidence type="ECO:0000256" key="1">
    <source>
        <dbReference type="SAM" id="MobiDB-lite"/>
    </source>
</evidence>
<comment type="caution">
    <text evidence="2">The sequence shown here is derived from an EMBL/GenBank/DDBJ whole genome shotgun (WGS) entry which is preliminary data.</text>
</comment>
<feature type="compositionally biased region" description="Basic residues" evidence="1">
    <location>
        <begin position="315"/>
        <end position="326"/>
    </location>
</feature>
<reference evidence="2 3" key="1">
    <citation type="journal article" date="2018" name="PLoS Genet.">
        <title>Population sequencing reveals clonal diversity and ancestral inbreeding in the grapevine cultivar Chardonnay.</title>
        <authorList>
            <person name="Roach M.J."/>
            <person name="Johnson D.L."/>
            <person name="Bohlmann J."/>
            <person name="van Vuuren H.J."/>
            <person name="Jones S.J."/>
            <person name="Pretorius I.S."/>
            <person name="Schmidt S.A."/>
            <person name="Borneman A.R."/>
        </authorList>
    </citation>
    <scope>NUCLEOTIDE SEQUENCE [LARGE SCALE GENOMIC DNA]</scope>
    <source>
        <strain evidence="3">cv. Chardonnay</strain>
        <tissue evidence="2">Leaf</tissue>
    </source>
</reference>
<name>A0A438F4L5_VITVI</name>
<dbReference type="AlphaFoldDB" id="A0A438F4L5"/>